<evidence type="ECO:0000313" key="2">
    <source>
        <dbReference type="Proteomes" id="UP001367508"/>
    </source>
</evidence>
<name>A0AAN9MVW7_CANGL</name>
<sequence>MVKLGGSTRSVWVLLNQGINILMYRSWSAMLNGRSRLKASLFLAIWPQLCVSWLRNRDPKQRARMLHTGVDDDDDVDDDGAFRDDDDDGVLRFTLVEAQR</sequence>
<keyword evidence="2" id="KW-1185">Reference proteome</keyword>
<dbReference type="AlphaFoldDB" id="A0AAN9MVW7"/>
<comment type="caution">
    <text evidence="1">The sequence shown here is derived from an EMBL/GenBank/DDBJ whole genome shotgun (WGS) entry which is preliminary data.</text>
</comment>
<dbReference type="EMBL" id="JAYMYQ010000001">
    <property type="protein sequence ID" value="KAK7361576.1"/>
    <property type="molecule type" value="Genomic_DNA"/>
</dbReference>
<evidence type="ECO:0000313" key="1">
    <source>
        <dbReference type="EMBL" id="KAK7361576.1"/>
    </source>
</evidence>
<gene>
    <name evidence="1" type="ORF">VNO77_03646</name>
</gene>
<dbReference type="Proteomes" id="UP001367508">
    <property type="component" value="Unassembled WGS sequence"/>
</dbReference>
<reference evidence="1 2" key="1">
    <citation type="submission" date="2024-01" db="EMBL/GenBank/DDBJ databases">
        <title>The genomes of 5 underutilized Papilionoideae crops provide insights into root nodulation and disease resistanc.</title>
        <authorList>
            <person name="Jiang F."/>
        </authorList>
    </citation>
    <scope>NUCLEOTIDE SEQUENCE [LARGE SCALE GENOMIC DNA]</scope>
    <source>
        <strain evidence="1">LVBAO_FW01</strain>
        <tissue evidence="1">Leaves</tissue>
    </source>
</reference>
<protein>
    <submittedName>
        <fullName evidence="1">Uncharacterized protein</fullName>
    </submittedName>
</protein>
<proteinExistence type="predicted"/>
<organism evidence="1 2">
    <name type="scientific">Canavalia gladiata</name>
    <name type="common">Sword bean</name>
    <name type="synonym">Dolichos gladiatus</name>
    <dbReference type="NCBI Taxonomy" id="3824"/>
    <lineage>
        <taxon>Eukaryota</taxon>
        <taxon>Viridiplantae</taxon>
        <taxon>Streptophyta</taxon>
        <taxon>Embryophyta</taxon>
        <taxon>Tracheophyta</taxon>
        <taxon>Spermatophyta</taxon>
        <taxon>Magnoliopsida</taxon>
        <taxon>eudicotyledons</taxon>
        <taxon>Gunneridae</taxon>
        <taxon>Pentapetalae</taxon>
        <taxon>rosids</taxon>
        <taxon>fabids</taxon>
        <taxon>Fabales</taxon>
        <taxon>Fabaceae</taxon>
        <taxon>Papilionoideae</taxon>
        <taxon>50 kb inversion clade</taxon>
        <taxon>NPAAA clade</taxon>
        <taxon>indigoferoid/millettioid clade</taxon>
        <taxon>Phaseoleae</taxon>
        <taxon>Canavalia</taxon>
    </lineage>
</organism>
<accession>A0AAN9MVW7</accession>